<evidence type="ECO:0000256" key="12">
    <source>
        <dbReference type="ARBA" id="ARBA00048451"/>
    </source>
</evidence>
<evidence type="ECO:0000256" key="1">
    <source>
        <dbReference type="ARBA" id="ARBA00001946"/>
    </source>
</evidence>
<evidence type="ECO:0000256" key="13">
    <source>
        <dbReference type="ARBA" id="ARBA00074653"/>
    </source>
</evidence>
<comment type="caution">
    <text evidence="14">The sequence shown here is derived from an EMBL/GenBank/DDBJ whole genome shotgun (WGS) entry which is preliminary data.</text>
</comment>
<keyword evidence="7" id="KW-0862">Zinc</keyword>
<evidence type="ECO:0000256" key="10">
    <source>
        <dbReference type="ARBA" id="ARBA00023277"/>
    </source>
</evidence>
<proteinExistence type="inferred from homology"/>
<keyword evidence="8" id="KW-0067">ATP-binding</keyword>
<protein>
    <recommendedName>
        <fullName evidence="13">Fructokinase</fullName>
        <ecNumber evidence="11">2.7.1.4</ecNumber>
    </recommendedName>
</protein>
<dbReference type="EC" id="2.7.1.4" evidence="11"/>
<evidence type="ECO:0000256" key="4">
    <source>
        <dbReference type="ARBA" id="ARBA00022723"/>
    </source>
</evidence>
<dbReference type="PANTHER" id="PTHR42742:SF3">
    <property type="entry name" value="FRUCTOKINASE"/>
    <property type="match status" value="1"/>
</dbReference>
<evidence type="ECO:0000256" key="11">
    <source>
        <dbReference type="ARBA" id="ARBA00038887"/>
    </source>
</evidence>
<evidence type="ECO:0000256" key="3">
    <source>
        <dbReference type="ARBA" id="ARBA00022679"/>
    </source>
</evidence>
<dbReference type="Pfam" id="PF00480">
    <property type="entry name" value="ROK"/>
    <property type="match status" value="1"/>
</dbReference>
<dbReference type="InterPro" id="IPR049874">
    <property type="entry name" value="ROK_cs"/>
</dbReference>
<dbReference type="PANTHER" id="PTHR42742">
    <property type="entry name" value="TRANSCRIPTIONAL REPRESSOR MPRA"/>
    <property type="match status" value="1"/>
</dbReference>
<dbReference type="InterPro" id="IPR043129">
    <property type="entry name" value="ATPase_NBD"/>
</dbReference>
<keyword evidence="5" id="KW-0547">Nucleotide-binding</keyword>
<comment type="catalytic activity">
    <reaction evidence="12">
        <text>D-fructose + ATP = D-fructose 6-phosphate + ADP + H(+)</text>
        <dbReference type="Rhea" id="RHEA:16125"/>
        <dbReference type="ChEBI" id="CHEBI:15378"/>
        <dbReference type="ChEBI" id="CHEBI:30616"/>
        <dbReference type="ChEBI" id="CHEBI:37721"/>
        <dbReference type="ChEBI" id="CHEBI:61527"/>
        <dbReference type="ChEBI" id="CHEBI:456216"/>
        <dbReference type="EC" id="2.7.1.4"/>
    </reaction>
</comment>
<dbReference type="FunFam" id="3.30.420.40:FF:000153">
    <property type="entry name" value="Putative fructokinase"/>
    <property type="match status" value="1"/>
</dbReference>
<organism evidence="14 15">
    <name type="scientific">Enterococcus durans</name>
    <dbReference type="NCBI Taxonomy" id="53345"/>
    <lineage>
        <taxon>Bacteria</taxon>
        <taxon>Bacillati</taxon>
        <taxon>Bacillota</taxon>
        <taxon>Bacilli</taxon>
        <taxon>Lactobacillales</taxon>
        <taxon>Enterococcaceae</taxon>
        <taxon>Enterococcus</taxon>
    </lineage>
</organism>
<dbReference type="GO" id="GO:0005524">
    <property type="term" value="F:ATP binding"/>
    <property type="evidence" value="ECO:0007669"/>
    <property type="project" value="UniProtKB-KW"/>
</dbReference>
<evidence type="ECO:0000256" key="5">
    <source>
        <dbReference type="ARBA" id="ARBA00022741"/>
    </source>
</evidence>
<evidence type="ECO:0000256" key="9">
    <source>
        <dbReference type="ARBA" id="ARBA00022842"/>
    </source>
</evidence>
<keyword evidence="9" id="KW-0460">Magnesium</keyword>
<comment type="cofactor">
    <cofactor evidence="1">
        <name>Mg(2+)</name>
        <dbReference type="ChEBI" id="CHEBI:18420"/>
    </cofactor>
</comment>
<evidence type="ECO:0000256" key="2">
    <source>
        <dbReference type="ARBA" id="ARBA00006479"/>
    </source>
</evidence>
<dbReference type="InterPro" id="IPR000600">
    <property type="entry name" value="ROK"/>
</dbReference>
<dbReference type="GO" id="GO:0046872">
    <property type="term" value="F:metal ion binding"/>
    <property type="evidence" value="ECO:0007669"/>
    <property type="project" value="UniProtKB-KW"/>
</dbReference>
<dbReference type="InterPro" id="IPR051804">
    <property type="entry name" value="Carb_Metab_Reg_Kinase/Isom"/>
</dbReference>
<evidence type="ECO:0000256" key="8">
    <source>
        <dbReference type="ARBA" id="ARBA00022840"/>
    </source>
</evidence>
<dbReference type="RefSeq" id="WP_104660741.1">
    <property type="nucleotide sequence ID" value="NZ_PTWL01000044.1"/>
</dbReference>
<name>A0A5N0YQS1_9ENTE</name>
<dbReference type="Gene3D" id="3.30.420.40">
    <property type="match status" value="2"/>
</dbReference>
<dbReference type="PROSITE" id="PS01125">
    <property type="entry name" value="ROK"/>
    <property type="match status" value="1"/>
</dbReference>
<evidence type="ECO:0000313" key="14">
    <source>
        <dbReference type="EMBL" id="KAA9204096.1"/>
    </source>
</evidence>
<keyword evidence="4" id="KW-0479">Metal-binding</keyword>
<dbReference type="FunFam" id="3.30.420.40:FF:000136">
    <property type="entry name" value="Putative fructokinase"/>
    <property type="match status" value="1"/>
</dbReference>
<keyword evidence="6" id="KW-0418">Kinase</keyword>
<evidence type="ECO:0000256" key="7">
    <source>
        <dbReference type="ARBA" id="ARBA00022833"/>
    </source>
</evidence>
<dbReference type="EMBL" id="VYUT01000020">
    <property type="protein sequence ID" value="KAA9204096.1"/>
    <property type="molecule type" value="Genomic_DNA"/>
</dbReference>
<sequence length="287" mass="31217">MYGGIEAGGTKFVCAVSDEGVIVEKISIPTTAPEETLKQVFDFFDQYELEAMGIGSFGPIGIDKNTDSYGYILATPKKGWTNYNFLGSIKDHYDIPVAWTTDVNAAAYGELLKGAAIGKKSCIYLTVGTGIGAGVVMNGNIFSGIAHPEMGHIWVKRHPDDTYEGTCLYHKDCLEGLAAGPSIEARTGIKGQDLPQDHPVWDMQAFYIAQALVNYTLTLAPEKIILGGGVMNQDHLLHKIRQQFAELMGGYMETPPVSEYIVRWGLPNESGIIGSLLLAEHELAQIK</sequence>
<dbReference type="Proteomes" id="UP000326078">
    <property type="component" value="Unassembled WGS sequence"/>
</dbReference>
<evidence type="ECO:0000256" key="6">
    <source>
        <dbReference type="ARBA" id="ARBA00022777"/>
    </source>
</evidence>
<dbReference type="SUPFAM" id="SSF53067">
    <property type="entry name" value="Actin-like ATPase domain"/>
    <property type="match status" value="1"/>
</dbReference>
<keyword evidence="10" id="KW-0119">Carbohydrate metabolism</keyword>
<reference evidence="14 15" key="1">
    <citation type="submission" date="2019-09" db="EMBL/GenBank/DDBJ databases">
        <title>Vancomyinc resistant enterococci isolated from farm animals in Switzerland.</title>
        <authorList>
            <person name="Stevens M.J.A."/>
            <person name="Stephan R."/>
            <person name="Morach M."/>
            <person name="Nuesch-Inderbinen M."/>
        </authorList>
    </citation>
    <scope>NUCLEOTIDE SEQUENCE [LARGE SCALE GENOMIC DNA]</scope>
    <source>
        <strain evidence="14 15">GH27</strain>
    </source>
</reference>
<comment type="similarity">
    <text evidence="2">Belongs to the ROK (NagC/XylR) family.</text>
</comment>
<accession>A0A5N0YQS1</accession>
<dbReference type="AlphaFoldDB" id="A0A5N0YQS1"/>
<keyword evidence="3" id="KW-0808">Transferase</keyword>
<gene>
    <name evidence="14" type="ORF">F6X95_12015</name>
</gene>
<dbReference type="CDD" id="cd24067">
    <property type="entry name" value="ASKHA_NBD_ROK_BsFRK-like"/>
    <property type="match status" value="1"/>
</dbReference>
<dbReference type="GO" id="GO:0008865">
    <property type="term" value="F:fructokinase activity"/>
    <property type="evidence" value="ECO:0007669"/>
    <property type="project" value="UniProtKB-EC"/>
</dbReference>
<evidence type="ECO:0000313" key="15">
    <source>
        <dbReference type="Proteomes" id="UP000326078"/>
    </source>
</evidence>